<keyword evidence="1" id="KW-0812">Transmembrane</keyword>
<evidence type="ECO:0000256" key="1">
    <source>
        <dbReference type="SAM" id="Phobius"/>
    </source>
</evidence>
<feature type="transmembrane region" description="Helical" evidence="1">
    <location>
        <begin position="90"/>
        <end position="113"/>
    </location>
</feature>
<feature type="transmembrane region" description="Helical" evidence="1">
    <location>
        <begin position="57"/>
        <end position="78"/>
    </location>
</feature>
<keyword evidence="1" id="KW-0472">Membrane</keyword>
<evidence type="ECO:0000313" key="2">
    <source>
        <dbReference type="EMBL" id="TGZ78569.1"/>
    </source>
</evidence>
<evidence type="ECO:0000313" key="3">
    <source>
        <dbReference type="Proteomes" id="UP000298138"/>
    </source>
</evidence>
<dbReference type="InParanoid" id="A0A4S2MRI9"/>
<keyword evidence="1" id="KW-1133">Transmembrane helix</keyword>
<organism evidence="2 3">
    <name type="scientific">Ascodesmis nigricans</name>
    <dbReference type="NCBI Taxonomy" id="341454"/>
    <lineage>
        <taxon>Eukaryota</taxon>
        <taxon>Fungi</taxon>
        <taxon>Dikarya</taxon>
        <taxon>Ascomycota</taxon>
        <taxon>Pezizomycotina</taxon>
        <taxon>Pezizomycetes</taxon>
        <taxon>Pezizales</taxon>
        <taxon>Ascodesmidaceae</taxon>
        <taxon>Ascodesmis</taxon>
    </lineage>
</organism>
<dbReference type="EMBL" id="ML220140">
    <property type="protein sequence ID" value="TGZ78569.1"/>
    <property type="molecule type" value="Genomic_DNA"/>
</dbReference>
<dbReference type="Proteomes" id="UP000298138">
    <property type="component" value="Unassembled WGS sequence"/>
</dbReference>
<protein>
    <submittedName>
        <fullName evidence="2">Uncharacterized protein</fullName>
    </submittedName>
</protein>
<name>A0A4S2MRI9_9PEZI</name>
<feature type="transmembrane region" description="Helical" evidence="1">
    <location>
        <begin position="21"/>
        <end position="45"/>
    </location>
</feature>
<proteinExistence type="predicted"/>
<keyword evidence="3" id="KW-1185">Reference proteome</keyword>
<sequence>MTGSISRSHVEEWMVLARAQIVLRIINTFLALGIIIVMALMYGLPGLFNALIPAEKISGLIYGVLLFLTSILPLALFSRYTPRSRSGIPLLVTLMDSFLLVFGGAIAVVLILFYPMYNIIAVTFALYVLSVSVTAAHVGLDIRQMIMVKDS</sequence>
<reference evidence="2 3" key="1">
    <citation type="submission" date="2019-04" db="EMBL/GenBank/DDBJ databases">
        <title>Comparative genomics and transcriptomics to analyze fruiting body development in filamentous ascomycetes.</title>
        <authorList>
            <consortium name="DOE Joint Genome Institute"/>
            <person name="Lutkenhaus R."/>
            <person name="Traeger S."/>
            <person name="Breuer J."/>
            <person name="Kuo A."/>
            <person name="Lipzen A."/>
            <person name="Pangilinan J."/>
            <person name="Dilworth D."/>
            <person name="Sandor L."/>
            <person name="Poggeler S."/>
            <person name="Barry K."/>
            <person name="Grigoriev I.V."/>
            <person name="Nowrousian M."/>
        </authorList>
    </citation>
    <scope>NUCLEOTIDE SEQUENCE [LARGE SCALE GENOMIC DNA]</scope>
    <source>
        <strain evidence="2 3">CBS 389.68</strain>
    </source>
</reference>
<dbReference type="AlphaFoldDB" id="A0A4S2MRI9"/>
<gene>
    <name evidence="2" type="ORF">EX30DRAFT_343121</name>
</gene>
<feature type="transmembrane region" description="Helical" evidence="1">
    <location>
        <begin position="119"/>
        <end position="140"/>
    </location>
</feature>
<accession>A0A4S2MRI9</accession>